<keyword evidence="4" id="KW-1185">Reference proteome</keyword>
<protein>
    <submittedName>
        <fullName evidence="3">Amidohydrolase family protein</fullName>
    </submittedName>
</protein>
<dbReference type="Pfam" id="PF04909">
    <property type="entry name" value="Amidohydro_2"/>
    <property type="match status" value="1"/>
</dbReference>
<reference evidence="3 4" key="1">
    <citation type="submission" date="2023-06" db="EMBL/GenBank/DDBJ databases">
        <title>Actinomycetospora Odt1-22.</title>
        <authorList>
            <person name="Supong K."/>
        </authorList>
    </citation>
    <scope>NUCLEOTIDE SEQUENCE [LARGE SCALE GENOMIC DNA]</scope>
    <source>
        <strain evidence="3 4">Odt1-22</strain>
    </source>
</reference>
<dbReference type="SUPFAM" id="SSF51556">
    <property type="entry name" value="Metallo-dependent hydrolases"/>
    <property type="match status" value="1"/>
</dbReference>
<dbReference type="PANTHER" id="PTHR43569">
    <property type="entry name" value="AMIDOHYDROLASE"/>
    <property type="match status" value="1"/>
</dbReference>
<accession>A0ABT7MEI1</accession>
<dbReference type="InterPro" id="IPR032466">
    <property type="entry name" value="Metal_Hydrolase"/>
</dbReference>
<dbReference type="RefSeq" id="WP_286055636.1">
    <property type="nucleotide sequence ID" value="NZ_JASVWF010000006.1"/>
</dbReference>
<gene>
    <name evidence="3" type="ORF">QRT03_24075</name>
</gene>
<proteinExistence type="inferred from homology"/>
<dbReference type="InterPro" id="IPR052350">
    <property type="entry name" value="Metallo-dep_Lactonases"/>
</dbReference>
<comment type="caution">
    <text evidence="3">The sequence shown here is derived from an EMBL/GenBank/DDBJ whole genome shotgun (WGS) entry which is preliminary data.</text>
</comment>
<sequence>MQFHLVGGTGLPIVDAHHHLFDDADDRLAELWGRRSLLATDYADLLGGHPDVVATVVVEGHTRYRTSGPEHLRPVGETEFLAGQADGRIAAAIVGAADLRRGTAVREVLEAHLTAAPGRFRGIRQAALWDEDPAVLGGLFRFPPHLYADSAFRAGFAELEPLGLSFDAFVLAPQLDDVVDLARAFPGTRIVLDHLGNPVGIGRHAGRTAAEFPAWRASMAELARCPSVAVKMSGLGTFLSGSPSYRADPPVRAEVLASEWRPWVEETIELFGADRVLFGSNLPTDAVGSFTTICTAYQRITAGCSDPERRALFSGTAAAVYGLDLDLVEPAEPACGPHPGRAKGSWRSCS</sequence>
<feature type="domain" description="Amidohydrolase-related" evidence="2">
    <location>
        <begin position="14"/>
        <end position="323"/>
    </location>
</feature>
<evidence type="ECO:0000313" key="3">
    <source>
        <dbReference type="EMBL" id="MDL5159067.1"/>
    </source>
</evidence>
<dbReference type="Gene3D" id="3.20.20.140">
    <property type="entry name" value="Metal-dependent hydrolases"/>
    <property type="match status" value="1"/>
</dbReference>
<dbReference type="EMBL" id="JASVWF010000006">
    <property type="protein sequence ID" value="MDL5159067.1"/>
    <property type="molecule type" value="Genomic_DNA"/>
</dbReference>
<dbReference type="Proteomes" id="UP001231924">
    <property type="component" value="Unassembled WGS sequence"/>
</dbReference>
<evidence type="ECO:0000256" key="1">
    <source>
        <dbReference type="ARBA" id="ARBA00038310"/>
    </source>
</evidence>
<name>A0ABT7MEI1_9PSEU</name>
<dbReference type="InterPro" id="IPR006680">
    <property type="entry name" value="Amidohydro-rel"/>
</dbReference>
<evidence type="ECO:0000259" key="2">
    <source>
        <dbReference type="Pfam" id="PF04909"/>
    </source>
</evidence>
<dbReference type="PANTHER" id="PTHR43569:SF1">
    <property type="entry name" value="BLL3371 PROTEIN"/>
    <property type="match status" value="1"/>
</dbReference>
<comment type="similarity">
    <text evidence="1">Belongs to the metallo-dependent hydrolases superfamily.</text>
</comment>
<organism evidence="3 4">
    <name type="scientific">Actinomycetospora termitidis</name>
    <dbReference type="NCBI Taxonomy" id="3053470"/>
    <lineage>
        <taxon>Bacteria</taxon>
        <taxon>Bacillati</taxon>
        <taxon>Actinomycetota</taxon>
        <taxon>Actinomycetes</taxon>
        <taxon>Pseudonocardiales</taxon>
        <taxon>Pseudonocardiaceae</taxon>
        <taxon>Actinomycetospora</taxon>
    </lineage>
</organism>
<evidence type="ECO:0000313" key="4">
    <source>
        <dbReference type="Proteomes" id="UP001231924"/>
    </source>
</evidence>